<dbReference type="AlphaFoldDB" id="A0A937DIN8"/>
<dbReference type="GO" id="GO:0008081">
    <property type="term" value="F:phosphoric diester hydrolase activity"/>
    <property type="evidence" value="ECO:0007669"/>
    <property type="project" value="InterPro"/>
</dbReference>
<dbReference type="Proteomes" id="UP000642920">
    <property type="component" value="Unassembled WGS sequence"/>
</dbReference>
<evidence type="ECO:0000313" key="2">
    <source>
        <dbReference type="EMBL" id="MBL0764376.1"/>
    </source>
</evidence>
<reference evidence="2" key="1">
    <citation type="submission" date="2021-01" db="EMBL/GenBank/DDBJ databases">
        <title>Marivirga sp. nov., isolated from intertidal surface sediments.</title>
        <authorList>
            <person name="Zhang M."/>
        </authorList>
    </citation>
    <scope>NUCLEOTIDE SEQUENCE</scope>
    <source>
        <strain evidence="2">SM1354</strain>
    </source>
</reference>
<gene>
    <name evidence="2" type="ORF">JKP34_03870</name>
</gene>
<protein>
    <submittedName>
        <fullName evidence="2">Glycerophosphodiester phosphodiesterase</fullName>
    </submittedName>
</protein>
<dbReference type="InterPro" id="IPR030395">
    <property type="entry name" value="GP_PDE_dom"/>
</dbReference>
<dbReference type="GO" id="GO:0006629">
    <property type="term" value="P:lipid metabolic process"/>
    <property type="evidence" value="ECO:0007669"/>
    <property type="project" value="InterPro"/>
</dbReference>
<dbReference type="EMBL" id="JAERQG010000001">
    <property type="protein sequence ID" value="MBL0764376.1"/>
    <property type="molecule type" value="Genomic_DNA"/>
</dbReference>
<feature type="domain" description="GP-PDE" evidence="1">
    <location>
        <begin position="5"/>
        <end position="274"/>
    </location>
</feature>
<dbReference type="SUPFAM" id="SSF51695">
    <property type="entry name" value="PLC-like phosphodiesterases"/>
    <property type="match status" value="1"/>
</dbReference>
<dbReference type="PANTHER" id="PTHR46211">
    <property type="entry name" value="GLYCEROPHOSPHORYL DIESTER PHOSPHODIESTERASE"/>
    <property type="match status" value="1"/>
</dbReference>
<name>A0A937DIN8_9BACT</name>
<comment type="caution">
    <text evidence="2">The sequence shown here is derived from an EMBL/GenBank/DDBJ whole genome shotgun (WGS) entry which is preliminary data.</text>
</comment>
<evidence type="ECO:0000259" key="1">
    <source>
        <dbReference type="PROSITE" id="PS51704"/>
    </source>
</evidence>
<dbReference type="PROSITE" id="PS51704">
    <property type="entry name" value="GP_PDE"/>
    <property type="match status" value="1"/>
</dbReference>
<dbReference type="InterPro" id="IPR017946">
    <property type="entry name" value="PLC-like_Pdiesterase_TIM-brl"/>
</dbReference>
<evidence type="ECO:0000313" key="3">
    <source>
        <dbReference type="Proteomes" id="UP000642920"/>
    </source>
</evidence>
<dbReference type="PANTHER" id="PTHR46211:SF14">
    <property type="entry name" value="GLYCEROPHOSPHODIESTER PHOSPHODIESTERASE"/>
    <property type="match status" value="1"/>
</dbReference>
<accession>A0A937DIN8</accession>
<proteinExistence type="predicted"/>
<dbReference type="Gene3D" id="3.20.20.190">
    <property type="entry name" value="Phosphatidylinositol (PI) phosphodiesterase"/>
    <property type="match status" value="1"/>
</dbReference>
<dbReference type="Pfam" id="PF03009">
    <property type="entry name" value="GDPD"/>
    <property type="match status" value="1"/>
</dbReference>
<keyword evidence="3" id="KW-1185">Reference proteome</keyword>
<organism evidence="2 3">
    <name type="scientific">Marivirga atlantica</name>
    <dbReference type="NCBI Taxonomy" id="1548457"/>
    <lineage>
        <taxon>Bacteria</taxon>
        <taxon>Pseudomonadati</taxon>
        <taxon>Bacteroidota</taxon>
        <taxon>Cytophagia</taxon>
        <taxon>Cytophagales</taxon>
        <taxon>Marivirgaceae</taxon>
        <taxon>Marivirga</taxon>
    </lineage>
</organism>
<sequence>MKTEIDWQGHRGARGNYPENTWPAFKFAMDNQMNTLEMDVVISKDSQVIISHEPFLNHLICKDTAGNAIAEEDEKKWNLYEMTYEEIAQCDCGSLGNPNFPDQDKMKVAKPLLKDVLDQVKNYAKAQGMELPYLNVEIKYVGGNQGVFHPEIPLFSRLVYEVLSVNYPKDKWNIQSFDFDVLKYWNKEYPKVPLAALVESSTDIDSQFNYLGFTPAIYSPYHIIIDQATIDRLHEKGVKVIPWTVNKEKIAERLIEMGVDGIITDYPKMASKFRDNQ</sequence>